<name>A0A4S2JAJ3_9HYME</name>
<proteinExistence type="predicted"/>
<organism evidence="1 2">
    <name type="scientific">Temnothorax longispinosus</name>
    <dbReference type="NCBI Taxonomy" id="300112"/>
    <lineage>
        <taxon>Eukaryota</taxon>
        <taxon>Metazoa</taxon>
        <taxon>Ecdysozoa</taxon>
        <taxon>Arthropoda</taxon>
        <taxon>Hexapoda</taxon>
        <taxon>Insecta</taxon>
        <taxon>Pterygota</taxon>
        <taxon>Neoptera</taxon>
        <taxon>Endopterygota</taxon>
        <taxon>Hymenoptera</taxon>
        <taxon>Apocrita</taxon>
        <taxon>Aculeata</taxon>
        <taxon>Formicoidea</taxon>
        <taxon>Formicidae</taxon>
        <taxon>Myrmicinae</taxon>
        <taxon>Temnothorax</taxon>
    </lineage>
</organism>
<comment type="caution">
    <text evidence="1">The sequence shown here is derived from an EMBL/GenBank/DDBJ whole genome shotgun (WGS) entry which is preliminary data.</text>
</comment>
<dbReference type="Proteomes" id="UP000310200">
    <property type="component" value="Unassembled WGS sequence"/>
</dbReference>
<keyword evidence="2" id="KW-1185">Reference proteome</keyword>
<dbReference type="AlphaFoldDB" id="A0A4S2JAJ3"/>
<reference evidence="1 2" key="1">
    <citation type="journal article" date="2019" name="Philos. Trans. R. Soc. Lond., B, Biol. Sci.">
        <title>Ant behaviour and brain gene expression of defending hosts depend on the ecological success of the intruding social parasite.</title>
        <authorList>
            <person name="Kaur R."/>
            <person name="Stoldt M."/>
            <person name="Jongepier E."/>
            <person name="Feldmeyer B."/>
            <person name="Menzel F."/>
            <person name="Bornberg-Bauer E."/>
            <person name="Foitzik S."/>
        </authorList>
    </citation>
    <scope>NUCLEOTIDE SEQUENCE [LARGE SCALE GENOMIC DNA]</scope>
    <source>
        <tissue evidence="1">Whole body</tissue>
    </source>
</reference>
<dbReference type="EMBL" id="QBLH01003951">
    <property type="protein sequence ID" value="TGZ32170.1"/>
    <property type="molecule type" value="Genomic_DNA"/>
</dbReference>
<accession>A0A4S2JAJ3</accession>
<evidence type="ECO:0000313" key="2">
    <source>
        <dbReference type="Proteomes" id="UP000310200"/>
    </source>
</evidence>
<sequence>IFRNIKPITFNFFYRSSWRTWMGADSCDSVLSIGRYRSGSDDDSSPLSKNSSIFLFDLLQDKKCRWQR</sequence>
<gene>
    <name evidence="1" type="ORF">DBV15_01087</name>
</gene>
<feature type="non-terminal residue" evidence="1">
    <location>
        <position position="1"/>
    </location>
</feature>
<protein>
    <submittedName>
        <fullName evidence="1">Uncharacterized protein</fullName>
    </submittedName>
</protein>
<evidence type="ECO:0000313" key="1">
    <source>
        <dbReference type="EMBL" id="TGZ32170.1"/>
    </source>
</evidence>